<dbReference type="Proteomes" id="UP001159659">
    <property type="component" value="Unassembled WGS sequence"/>
</dbReference>
<dbReference type="Proteomes" id="UP001157938">
    <property type="component" value="Unassembled WGS sequence"/>
</dbReference>
<reference evidence="2" key="2">
    <citation type="submission" date="2022-12" db="EMBL/GenBank/DDBJ databases">
        <authorList>
            <person name="Webb A."/>
        </authorList>
    </citation>
    <scope>NUCLEOTIDE SEQUENCE</scope>
    <source>
        <strain evidence="2">Pf2</strain>
    </source>
</reference>
<evidence type="ECO:0000313" key="1">
    <source>
        <dbReference type="EMBL" id="CAH0485649.1"/>
    </source>
</evidence>
<proteinExistence type="predicted"/>
<dbReference type="EMBL" id="CAKLBC010000275">
    <property type="protein sequence ID" value="CAH0485649.1"/>
    <property type="molecule type" value="Genomic_DNA"/>
</dbReference>
<evidence type="ECO:0000313" key="4">
    <source>
        <dbReference type="Proteomes" id="UP001159659"/>
    </source>
</evidence>
<gene>
    <name evidence="1" type="ORF">PFR001_LOCUS1329</name>
    <name evidence="2" type="ORF">PFR002_LOCUS2162</name>
</gene>
<sequence length="130" mass="14494">MFSAQDAVENMYEPMIYLAAQMHRSGQSSEIYSRKSTMLESITYAAARSEAARFGVEDVEFNSLMLRSSLGLVNMPPFNVRHVPGSRLHPLLDLKSQCSPIFSRSFNIFGAGMILVKTSASISLIRRTQV</sequence>
<accession>A0AAV0SXG5</accession>
<dbReference type="EMBL" id="CANTFK010000239">
    <property type="protein sequence ID" value="CAI5710263.1"/>
    <property type="molecule type" value="Genomic_DNA"/>
</dbReference>
<name>A0AAV0SXG5_9STRA</name>
<reference evidence="1 3" key="1">
    <citation type="submission" date="2021-11" db="EMBL/GenBank/DDBJ databases">
        <authorList>
            <person name="Islam A."/>
            <person name="Islam S."/>
            <person name="Flora M.S."/>
            <person name="Rahman M."/>
            <person name="Ziaur R.M."/>
            <person name="Epstein J.H."/>
            <person name="Hassan M."/>
            <person name="Klassen M."/>
            <person name="Woodard K."/>
            <person name="Webb A."/>
            <person name="Webby R.J."/>
            <person name="El Zowalaty M.E."/>
        </authorList>
    </citation>
    <scope>NUCLEOTIDE SEQUENCE [LARGE SCALE GENOMIC DNA]</scope>
    <source>
        <strain evidence="1">Pf1</strain>
    </source>
</reference>
<protein>
    <submittedName>
        <fullName evidence="2">Uncharacterized protein</fullName>
    </submittedName>
</protein>
<comment type="caution">
    <text evidence="2">The sequence shown here is derived from an EMBL/GenBank/DDBJ whole genome shotgun (WGS) entry which is preliminary data.</text>
</comment>
<organism evidence="2 4">
    <name type="scientific">Peronospora farinosa</name>
    <dbReference type="NCBI Taxonomy" id="134698"/>
    <lineage>
        <taxon>Eukaryota</taxon>
        <taxon>Sar</taxon>
        <taxon>Stramenopiles</taxon>
        <taxon>Oomycota</taxon>
        <taxon>Peronosporomycetes</taxon>
        <taxon>Peronosporales</taxon>
        <taxon>Peronosporaceae</taxon>
        <taxon>Peronospora</taxon>
    </lineage>
</organism>
<dbReference type="AlphaFoldDB" id="A0AAV0SXG5"/>
<evidence type="ECO:0000313" key="2">
    <source>
        <dbReference type="EMBL" id="CAI5710263.1"/>
    </source>
</evidence>
<evidence type="ECO:0000313" key="3">
    <source>
        <dbReference type="Proteomes" id="UP001157938"/>
    </source>
</evidence>
<keyword evidence="3" id="KW-1185">Reference proteome</keyword>